<dbReference type="Proteomes" id="UP000184295">
    <property type="component" value="Unassembled WGS sequence"/>
</dbReference>
<evidence type="ECO:0000313" key="1">
    <source>
        <dbReference type="EMBL" id="SHE99986.1"/>
    </source>
</evidence>
<name>A0A1M4Y332_9ACTN</name>
<evidence type="ECO:0000313" key="2">
    <source>
        <dbReference type="Proteomes" id="UP000184295"/>
    </source>
</evidence>
<protein>
    <submittedName>
        <fullName evidence="1">Uncharacterized protein</fullName>
    </submittedName>
</protein>
<sequence length="105" mass="12546">MIRDSMHWPSLMDINFHNRFKTERKAGDFETDPSDPFLWLTQPRQLPLAHRDKVLTHITTSKFNLNAIVTSHRYHVPRLKICDSLLFLRRSILEKHIVETRARQL</sequence>
<reference evidence="2" key="1">
    <citation type="submission" date="2016-11" db="EMBL/GenBank/DDBJ databases">
        <authorList>
            <person name="Varghese N."/>
            <person name="Submissions S."/>
        </authorList>
    </citation>
    <scope>NUCLEOTIDE SEQUENCE [LARGE SCALE GENOMIC DNA]</scope>
    <source>
        <strain evidence="2">DSM 19514</strain>
    </source>
</reference>
<proteinExistence type="predicted"/>
<gene>
    <name evidence="1" type="ORF">SAMN02745225_02219</name>
</gene>
<dbReference type="EMBL" id="FQUL01000052">
    <property type="protein sequence ID" value="SHE99986.1"/>
    <property type="molecule type" value="Genomic_DNA"/>
</dbReference>
<organism evidence="1 2">
    <name type="scientific">Ferrithrix thermotolerans DSM 19514</name>
    <dbReference type="NCBI Taxonomy" id="1121881"/>
    <lineage>
        <taxon>Bacteria</taxon>
        <taxon>Bacillati</taxon>
        <taxon>Actinomycetota</taxon>
        <taxon>Acidimicrobiia</taxon>
        <taxon>Acidimicrobiales</taxon>
        <taxon>Acidimicrobiaceae</taxon>
        <taxon>Ferrithrix</taxon>
    </lineage>
</organism>
<accession>A0A1M4Y332</accession>
<dbReference type="AlphaFoldDB" id="A0A1M4Y332"/>
<keyword evidence="2" id="KW-1185">Reference proteome</keyword>